<accession>A0ABM3REM3</accession>
<reference evidence="2" key="2">
    <citation type="submission" date="2025-08" db="UniProtKB">
        <authorList>
            <consortium name="RefSeq"/>
        </authorList>
    </citation>
    <scope>IDENTIFICATION</scope>
    <source>
        <tissue evidence="2">Leaf</tissue>
    </source>
</reference>
<protein>
    <recommendedName>
        <fullName evidence="3">DRBM domain-containing protein</fullName>
    </recommendedName>
</protein>
<name>A0ABM3REM3_SPIOL</name>
<dbReference type="GeneID" id="130469095"/>
<dbReference type="Proteomes" id="UP000813463">
    <property type="component" value="Chromosome 3"/>
</dbReference>
<evidence type="ECO:0000313" key="1">
    <source>
        <dbReference type="Proteomes" id="UP000813463"/>
    </source>
</evidence>
<dbReference type="RefSeq" id="XP_056694054.1">
    <property type="nucleotide sequence ID" value="XM_056838076.1"/>
</dbReference>
<evidence type="ECO:0000313" key="2">
    <source>
        <dbReference type="RefSeq" id="XP_056694054.1"/>
    </source>
</evidence>
<evidence type="ECO:0008006" key="3">
    <source>
        <dbReference type="Google" id="ProtNLM"/>
    </source>
</evidence>
<proteinExistence type="predicted"/>
<keyword evidence="1" id="KW-1185">Reference proteome</keyword>
<sequence length="330" mass="37057">MVSAYTKFLIPFHPLPMQIAQCLNFPELVYQFLDISKTNSTVVVKTDCGPIAYIYVGGPADKVAESCEKAAQKTMRDLMRKYKVTVEDVTSLKRQIFARCGGLFSLKRTEFQRMEQGEPKAALPEELAEVFAASVKQVPVDFISILRAVFRKITVRSTPIEIFEHSPSQFTAWFTVTPPSSPFDYECIFSDQCSTLAAAKQNLAKKVVHYLMAVYSFEVVDANYNPSDSRFGFVLCTLERESYLTLKERVLGIQELLEPSLLLVEQDCITPRASAYRIPSILSVPLPPKKPKAYLAISGPSFIAASKTKLPVFFSVPSELDFVFKRQKNA</sequence>
<reference evidence="1" key="1">
    <citation type="journal article" date="2021" name="Nat. Commun.">
        <title>Genomic analyses provide insights into spinach domestication and the genetic basis of agronomic traits.</title>
        <authorList>
            <person name="Cai X."/>
            <person name="Sun X."/>
            <person name="Xu C."/>
            <person name="Sun H."/>
            <person name="Wang X."/>
            <person name="Ge C."/>
            <person name="Zhang Z."/>
            <person name="Wang Q."/>
            <person name="Fei Z."/>
            <person name="Jiao C."/>
            <person name="Wang Q."/>
        </authorList>
    </citation>
    <scope>NUCLEOTIDE SEQUENCE [LARGE SCALE GENOMIC DNA]</scope>
    <source>
        <strain evidence="1">cv. Varoflay</strain>
    </source>
</reference>
<organism evidence="1 2">
    <name type="scientific">Spinacia oleracea</name>
    <name type="common">Spinach</name>
    <dbReference type="NCBI Taxonomy" id="3562"/>
    <lineage>
        <taxon>Eukaryota</taxon>
        <taxon>Viridiplantae</taxon>
        <taxon>Streptophyta</taxon>
        <taxon>Embryophyta</taxon>
        <taxon>Tracheophyta</taxon>
        <taxon>Spermatophyta</taxon>
        <taxon>Magnoliopsida</taxon>
        <taxon>eudicotyledons</taxon>
        <taxon>Gunneridae</taxon>
        <taxon>Pentapetalae</taxon>
        <taxon>Caryophyllales</taxon>
        <taxon>Chenopodiaceae</taxon>
        <taxon>Chenopodioideae</taxon>
        <taxon>Anserineae</taxon>
        <taxon>Spinacia</taxon>
    </lineage>
</organism>
<gene>
    <name evidence="2" type="primary">LOC130469095</name>
</gene>